<sequence>MIGKIDSQHIFDAPADTESKDSTAKCAIELAAQQVLPPRASQNFMAPVNKTTNKRCQEWTMEYVRRLVDLGYIDASAIAIVQSKRDPPNHGIGLQPAGRGKGAGSGRGQ</sequence>
<organism evidence="2 3">
    <name type="scientific">Polytolypa hystricis (strain UAMH7299)</name>
    <dbReference type="NCBI Taxonomy" id="1447883"/>
    <lineage>
        <taxon>Eukaryota</taxon>
        <taxon>Fungi</taxon>
        <taxon>Dikarya</taxon>
        <taxon>Ascomycota</taxon>
        <taxon>Pezizomycotina</taxon>
        <taxon>Eurotiomycetes</taxon>
        <taxon>Eurotiomycetidae</taxon>
        <taxon>Onygenales</taxon>
        <taxon>Onygenales incertae sedis</taxon>
        <taxon>Polytolypa</taxon>
    </lineage>
</organism>
<accession>A0A2B7YYW4</accession>
<evidence type="ECO:0000313" key="3">
    <source>
        <dbReference type="Proteomes" id="UP000224634"/>
    </source>
</evidence>
<comment type="caution">
    <text evidence="2">The sequence shown here is derived from an EMBL/GenBank/DDBJ whole genome shotgun (WGS) entry which is preliminary data.</text>
</comment>
<dbReference type="Pfam" id="PF20174">
    <property type="entry name" value="DUF6540"/>
    <property type="match status" value="1"/>
</dbReference>
<reference evidence="2 3" key="1">
    <citation type="submission" date="2017-10" db="EMBL/GenBank/DDBJ databases">
        <title>Comparative genomics in systemic dimorphic fungi from Ajellomycetaceae.</title>
        <authorList>
            <person name="Munoz J.F."/>
            <person name="Mcewen J.G."/>
            <person name="Clay O.K."/>
            <person name="Cuomo C.A."/>
        </authorList>
    </citation>
    <scope>NUCLEOTIDE SEQUENCE [LARGE SCALE GENOMIC DNA]</scope>
    <source>
        <strain evidence="2 3">UAMH7299</strain>
    </source>
</reference>
<protein>
    <submittedName>
        <fullName evidence="2">Uncharacterized protein</fullName>
    </submittedName>
</protein>
<dbReference type="EMBL" id="PDNA01000016">
    <property type="protein sequence ID" value="PGH26515.1"/>
    <property type="molecule type" value="Genomic_DNA"/>
</dbReference>
<dbReference type="InterPro" id="IPR046670">
    <property type="entry name" value="DUF6540"/>
</dbReference>
<dbReference type="STRING" id="1447883.A0A2B7YYW4"/>
<dbReference type="Proteomes" id="UP000224634">
    <property type="component" value="Unassembled WGS sequence"/>
</dbReference>
<feature type="region of interest" description="Disordered" evidence="1">
    <location>
        <begin position="84"/>
        <end position="109"/>
    </location>
</feature>
<name>A0A2B7YYW4_POLH7</name>
<evidence type="ECO:0000313" key="2">
    <source>
        <dbReference type="EMBL" id="PGH26515.1"/>
    </source>
</evidence>
<dbReference type="AlphaFoldDB" id="A0A2B7YYW4"/>
<proteinExistence type="predicted"/>
<gene>
    <name evidence="2" type="ORF">AJ80_01829</name>
</gene>
<evidence type="ECO:0000256" key="1">
    <source>
        <dbReference type="SAM" id="MobiDB-lite"/>
    </source>
</evidence>
<keyword evidence="3" id="KW-1185">Reference proteome</keyword>
<feature type="compositionally biased region" description="Gly residues" evidence="1">
    <location>
        <begin position="99"/>
        <end position="109"/>
    </location>
</feature>
<dbReference type="OrthoDB" id="1658288at2759"/>